<accession>A0A0V1DLJ7</accession>
<evidence type="ECO:0000313" key="1">
    <source>
        <dbReference type="EMBL" id="KRY62235.1"/>
    </source>
</evidence>
<gene>
    <name evidence="1" type="ORF">T4A_2670</name>
</gene>
<dbReference type="AlphaFoldDB" id="A0A0V1DLJ7"/>
<name>A0A0V1DLJ7_TRIPS</name>
<dbReference type="Proteomes" id="UP000054632">
    <property type="component" value="Unassembled WGS sequence"/>
</dbReference>
<proteinExistence type="predicted"/>
<protein>
    <submittedName>
        <fullName evidence="1">Uncharacterized protein</fullName>
    </submittedName>
</protein>
<sequence length="54" mass="5961">MEILWSTMHKLMFLPIALSLGVLLVDNAANAAAWFVSTLSDFLGMFLEGSFQLV</sequence>
<organism evidence="1 2">
    <name type="scientific">Trichinella pseudospiralis</name>
    <name type="common">Parasitic roundworm</name>
    <dbReference type="NCBI Taxonomy" id="6337"/>
    <lineage>
        <taxon>Eukaryota</taxon>
        <taxon>Metazoa</taxon>
        <taxon>Ecdysozoa</taxon>
        <taxon>Nematoda</taxon>
        <taxon>Enoplea</taxon>
        <taxon>Dorylaimia</taxon>
        <taxon>Trichinellida</taxon>
        <taxon>Trichinellidae</taxon>
        <taxon>Trichinella</taxon>
    </lineage>
</organism>
<dbReference type="EMBL" id="JYDR01002499">
    <property type="protein sequence ID" value="KRY62235.1"/>
    <property type="molecule type" value="Genomic_DNA"/>
</dbReference>
<evidence type="ECO:0000313" key="2">
    <source>
        <dbReference type="Proteomes" id="UP000054632"/>
    </source>
</evidence>
<reference evidence="1 2" key="1">
    <citation type="submission" date="2015-01" db="EMBL/GenBank/DDBJ databases">
        <title>Evolution of Trichinella species and genotypes.</title>
        <authorList>
            <person name="Korhonen P.K."/>
            <person name="Edoardo P."/>
            <person name="Giuseppe L.R."/>
            <person name="Gasser R.B."/>
        </authorList>
    </citation>
    <scope>NUCLEOTIDE SEQUENCE [LARGE SCALE GENOMIC DNA]</scope>
    <source>
        <strain evidence="1">ISS13</strain>
    </source>
</reference>
<comment type="caution">
    <text evidence="1">The sequence shown here is derived from an EMBL/GenBank/DDBJ whole genome shotgun (WGS) entry which is preliminary data.</text>
</comment>